<keyword evidence="3" id="KW-1185">Reference proteome</keyword>
<evidence type="ECO:0000313" key="2">
    <source>
        <dbReference type="EMBL" id="MDQ0503930.1"/>
    </source>
</evidence>
<comment type="caution">
    <text evidence="2">The sequence shown here is derived from an EMBL/GenBank/DDBJ whole genome shotgun (WGS) entry which is preliminary data.</text>
</comment>
<feature type="chain" id="PRO_5045566507" evidence="1">
    <location>
        <begin position="27"/>
        <end position="239"/>
    </location>
</feature>
<dbReference type="RefSeq" id="WP_237346909.1">
    <property type="nucleotide sequence ID" value="NZ_JABWGX010000025.1"/>
</dbReference>
<feature type="signal peptide" evidence="1">
    <location>
        <begin position="1"/>
        <end position="26"/>
    </location>
</feature>
<dbReference type="EMBL" id="JAUSVY010000002">
    <property type="protein sequence ID" value="MDQ0503930.1"/>
    <property type="molecule type" value="Genomic_DNA"/>
</dbReference>
<organism evidence="2 3">
    <name type="scientific">Xanthobacter agilis</name>
    <dbReference type="NCBI Taxonomy" id="47492"/>
    <lineage>
        <taxon>Bacteria</taxon>
        <taxon>Pseudomonadati</taxon>
        <taxon>Pseudomonadota</taxon>
        <taxon>Alphaproteobacteria</taxon>
        <taxon>Hyphomicrobiales</taxon>
        <taxon>Xanthobacteraceae</taxon>
        <taxon>Xanthobacter</taxon>
    </lineage>
</organism>
<protein>
    <submittedName>
        <fullName evidence="2">Uncharacterized protein</fullName>
    </submittedName>
</protein>
<sequence>MTIRSSLLALAVLGGSMGLACGPTFADEPSANTRITGDIRNARYCEIIPLSLTTQGLKATVYNTLGHDDCPQAQWAALSEAELRRHFEVLDILKNGPRYFIMDQIIASGATVSGELVTLGGIVLEKRAEIFPSLRQAMEPPFTEQTIDRDTTYRFAAGKPVFILTAPDGSAYVMQSYTSMVDPTLTYEDLPKLAARLALPAGWTYAMQTPETDLMLTAKGKATVIQDNLKNTYQKIVKN</sequence>
<keyword evidence="1" id="KW-0732">Signal</keyword>
<reference evidence="2 3" key="1">
    <citation type="submission" date="2023-07" db="EMBL/GenBank/DDBJ databases">
        <title>Genomic Encyclopedia of Type Strains, Phase IV (KMG-IV): sequencing the most valuable type-strain genomes for metagenomic binning, comparative biology and taxonomic classification.</title>
        <authorList>
            <person name="Goeker M."/>
        </authorList>
    </citation>
    <scope>NUCLEOTIDE SEQUENCE [LARGE SCALE GENOMIC DNA]</scope>
    <source>
        <strain evidence="2 3">DSM 3770</strain>
    </source>
</reference>
<accession>A0ABU0L9W1</accession>
<proteinExistence type="predicted"/>
<evidence type="ECO:0000256" key="1">
    <source>
        <dbReference type="SAM" id="SignalP"/>
    </source>
</evidence>
<gene>
    <name evidence="2" type="ORF">QOZ94_000704</name>
</gene>
<dbReference type="PROSITE" id="PS51257">
    <property type="entry name" value="PROKAR_LIPOPROTEIN"/>
    <property type="match status" value="1"/>
</dbReference>
<name>A0ABU0L9W1_XANAG</name>
<evidence type="ECO:0000313" key="3">
    <source>
        <dbReference type="Proteomes" id="UP001241747"/>
    </source>
</evidence>
<dbReference type="Proteomes" id="UP001241747">
    <property type="component" value="Unassembled WGS sequence"/>
</dbReference>